<dbReference type="Gene3D" id="1.20.120.910">
    <property type="entry name" value="DksA, coiled-coil domain"/>
    <property type="match status" value="1"/>
</dbReference>
<dbReference type="PANTHER" id="PTHR33823:SF5">
    <property type="entry name" value="DNAK SUPPRESSOR PROTEIN"/>
    <property type="match status" value="1"/>
</dbReference>
<gene>
    <name evidence="2" type="ORF">NK662_17025</name>
</gene>
<protein>
    <submittedName>
        <fullName evidence="2">Molecular chaperone DnaK</fullName>
    </submittedName>
</protein>
<reference evidence="2" key="1">
    <citation type="submission" date="2022-07" db="EMBL/GenBank/DDBJ databases">
        <authorList>
            <person name="Li W.-J."/>
            <person name="Deng Q.-Q."/>
        </authorList>
    </citation>
    <scope>NUCLEOTIDE SEQUENCE</scope>
    <source>
        <strain evidence="2">SYSU M60031</strain>
    </source>
</reference>
<evidence type="ECO:0000313" key="3">
    <source>
        <dbReference type="Proteomes" id="UP001156102"/>
    </source>
</evidence>
<dbReference type="AlphaFoldDB" id="A0AA42BRA9"/>
<dbReference type="Proteomes" id="UP001156102">
    <property type="component" value="Unassembled WGS sequence"/>
</dbReference>
<organism evidence="2 3">
    <name type="scientific">Ectobacillus ponti</name>
    <dbReference type="NCBI Taxonomy" id="2961894"/>
    <lineage>
        <taxon>Bacteria</taxon>
        <taxon>Bacillati</taxon>
        <taxon>Bacillota</taxon>
        <taxon>Bacilli</taxon>
        <taxon>Bacillales</taxon>
        <taxon>Bacillaceae</taxon>
        <taxon>Ectobacillus</taxon>
    </lineage>
</organism>
<dbReference type="RefSeq" id="WP_254760145.1">
    <property type="nucleotide sequence ID" value="NZ_JANCLT010000010.1"/>
</dbReference>
<evidence type="ECO:0000313" key="2">
    <source>
        <dbReference type="EMBL" id="MCP8970226.1"/>
    </source>
</evidence>
<comment type="caution">
    <text evidence="2">The sequence shown here is derived from an EMBL/GenBank/DDBJ whole genome shotgun (WGS) entry which is preliminary data.</text>
</comment>
<evidence type="ECO:0000256" key="1">
    <source>
        <dbReference type="PROSITE-ProRule" id="PRU00510"/>
    </source>
</evidence>
<dbReference type="PROSITE" id="PS51128">
    <property type="entry name" value="ZF_DKSA_2"/>
    <property type="match status" value="1"/>
</dbReference>
<sequence length="114" mass="13448">MDTATIYFDIRQELELIRRELRARLAQEQHQMYFMETSVELFGPVLTEEEAKRRTVLQHIQEDLKDVELALCKMDNGTYGVCEETGQTLSLRQLHIMPTARTMNELLYQRLQSV</sequence>
<keyword evidence="3" id="KW-1185">Reference proteome</keyword>
<accession>A0AA42BRA9</accession>
<dbReference type="PANTHER" id="PTHR33823">
    <property type="entry name" value="RNA POLYMERASE-BINDING TRANSCRIPTION FACTOR DKSA-RELATED"/>
    <property type="match status" value="1"/>
</dbReference>
<proteinExistence type="predicted"/>
<name>A0AA42BRA9_9BACI</name>
<feature type="zinc finger region" description="dksA C4-type" evidence="1">
    <location>
        <begin position="82"/>
        <end position="106"/>
    </location>
</feature>
<dbReference type="EMBL" id="JANCLT010000010">
    <property type="protein sequence ID" value="MCP8970226.1"/>
    <property type="molecule type" value="Genomic_DNA"/>
</dbReference>